<dbReference type="AlphaFoldDB" id="A0A5X8Y613"/>
<sequence>MMAGSAFHKVLEHATEGELGVIQMDGFTFDFTKMEGELALPDRREKKITLESVIAGEPVTFVGVVDAIDSMTIYDHKLTANIDPENYTDSLQWRCYLDWFGRKRFTYNLFQKYQPAGQPDTYIIKQFMPLTFYSWPELHNDVTEAATEFVQFVKEFVPELIK</sequence>
<dbReference type="Proteomes" id="UP000839827">
    <property type="component" value="Unassembled WGS sequence"/>
</dbReference>
<proteinExistence type="predicted"/>
<protein>
    <submittedName>
        <fullName evidence="1">Uncharacterized protein</fullName>
    </submittedName>
</protein>
<evidence type="ECO:0000313" key="1">
    <source>
        <dbReference type="EMBL" id="ECB1916036.1"/>
    </source>
</evidence>
<reference evidence="1" key="1">
    <citation type="submission" date="2019-01" db="EMBL/GenBank/DDBJ databases">
        <authorList>
            <person name="Ashton P.M."/>
            <person name="Dallman T."/>
            <person name="Nair S."/>
            <person name="De Pinna E."/>
            <person name="Peters T."/>
            <person name="Grant K."/>
        </authorList>
    </citation>
    <scope>NUCLEOTIDE SEQUENCE</scope>
    <source>
        <strain evidence="2">271153</strain>
        <strain evidence="1">500372</strain>
    </source>
</reference>
<comment type="caution">
    <text evidence="1">The sequence shown here is derived from an EMBL/GenBank/DDBJ whole genome shotgun (WGS) entry which is preliminary data.</text>
</comment>
<dbReference type="EMBL" id="AAHYLK010000078">
    <property type="protein sequence ID" value="ECB7109843.1"/>
    <property type="molecule type" value="Genomic_DNA"/>
</dbReference>
<gene>
    <name evidence="2" type="ORF">E1A34_28165</name>
    <name evidence="1" type="ORF">EVG73_27475</name>
</gene>
<accession>A0A5X8Y613</accession>
<name>A0A5X8Y613_SALNE</name>
<evidence type="ECO:0000313" key="2">
    <source>
        <dbReference type="EMBL" id="ECB7109843.1"/>
    </source>
</evidence>
<organism evidence="1">
    <name type="scientific">Salmonella newport</name>
    <dbReference type="NCBI Taxonomy" id="108619"/>
    <lineage>
        <taxon>Bacteria</taxon>
        <taxon>Pseudomonadati</taxon>
        <taxon>Pseudomonadota</taxon>
        <taxon>Gammaproteobacteria</taxon>
        <taxon>Enterobacterales</taxon>
        <taxon>Enterobacteriaceae</taxon>
        <taxon>Salmonella</taxon>
    </lineage>
</organism>
<dbReference type="EMBL" id="AAHWTY010000179">
    <property type="protein sequence ID" value="ECB1916036.1"/>
    <property type="molecule type" value="Genomic_DNA"/>
</dbReference>